<evidence type="ECO:0000259" key="1">
    <source>
        <dbReference type="Pfam" id="PF12680"/>
    </source>
</evidence>
<dbReference type="SUPFAM" id="SSF54427">
    <property type="entry name" value="NTF2-like"/>
    <property type="match status" value="1"/>
</dbReference>
<dbReference type="EMBL" id="JBHRWI010000030">
    <property type="protein sequence ID" value="MFC3513821.1"/>
    <property type="molecule type" value="Genomic_DNA"/>
</dbReference>
<organism evidence="2 3">
    <name type="scientific">Amycolatopsis halotolerans</name>
    <dbReference type="NCBI Taxonomy" id="330083"/>
    <lineage>
        <taxon>Bacteria</taxon>
        <taxon>Bacillati</taxon>
        <taxon>Actinomycetota</taxon>
        <taxon>Actinomycetes</taxon>
        <taxon>Pseudonocardiales</taxon>
        <taxon>Pseudonocardiaceae</taxon>
        <taxon>Amycolatopsis</taxon>
    </lineage>
</organism>
<comment type="caution">
    <text evidence="2">The sequence shown here is derived from an EMBL/GenBank/DDBJ whole genome shotgun (WGS) entry which is preliminary data.</text>
</comment>
<reference evidence="3" key="1">
    <citation type="journal article" date="2019" name="Int. J. Syst. Evol. Microbiol.">
        <title>The Global Catalogue of Microorganisms (GCM) 10K type strain sequencing project: providing services to taxonomists for standard genome sequencing and annotation.</title>
        <authorList>
            <consortium name="The Broad Institute Genomics Platform"/>
            <consortium name="The Broad Institute Genome Sequencing Center for Infectious Disease"/>
            <person name="Wu L."/>
            <person name="Ma J."/>
        </authorList>
    </citation>
    <scope>NUCLEOTIDE SEQUENCE [LARGE SCALE GENOMIC DNA]</scope>
    <source>
        <strain evidence="3">CGMCC 4.7682</strain>
    </source>
</reference>
<dbReference type="Pfam" id="PF12680">
    <property type="entry name" value="SnoaL_2"/>
    <property type="match status" value="1"/>
</dbReference>
<sequence>MIDPTRTWQMLEQRLETTTNPRHRQVLGIVLEHMKAEAEPDLDRLTATVSKDAAYHFWGASGDNGPKGHDGVREYYAAFVASNANHLEYRMDRLIVDDHALVTEGDLHMLLPGATARQVGFPADDADADYLYVSRQLIVWPVDEDGLITAEDSYTSGPLEFRKLTREELPQAYLDQVRPQPA</sequence>
<dbReference type="Proteomes" id="UP001595764">
    <property type="component" value="Unassembled WGS sequence"/>
</dbReference>
<dbReference type="InterPro" id="IPR032710">
    <property type="entry name" value="NTF2-like_dom_sf"/>
</dbReference>
<gene>
    <name evidence="2" type="ORF">ACFORO_26885</name>
</gene>
<dbReference type="RefSeq" id="WP_377869207.1">
    <property type="nucleotide sequence ID" value="NZ_JBHMAY010000011.1"/>
</dbReference>
<accession>A0ABV7QL93</accession>
<proteinExistence type="predicted"/>
<evidence type="ECO:0000313" key="2">
    <source>
        <dbReference type="EMBL" id="MFC3513821.1"/>
    </source>
</evidence>
<dbReference type="Gene3D" id="3.10.450.50">
    <property type="match status" value="1"/>
</dbReference>
<protein>
    <submittedName>
        <fullName evidence="2">Nuclear transport factor 2 family protein</fullName>
    </submittedName>
</protein>
<feature type="domain" description="SnoaL-like" evidence="1">
    <location>
        <begin position="31"/>
        <end position="148"/>
    </location>
</feature>
<name>A0ABV7QL93_9PSEU</name>
<dbReference type="InterPro" id="IPR037401">
    <property type="entry name" value="SnoaL-like"/>
</dbReference>
<keyword evidence="3" id="KW-1185">Reference proteome</keyword>
<evidence type="ECO:0000313" key="3">
    <source>
        <dbReference type="Proteomes" id="UP001595764"/>
    </source>
</evidence>